<evidence type="ECO:0000256" key="1">
    <source>
        <dbReference type="ARBA" id="ARBA00023015"/>
    </source>
</evidence>
<evidence type="ECO:0000256" key="2">
    <source>
        <dbReference type="ARBA" id="ARBA00023125"/>
    </source>
</evidence>
<reference evidence="6 7" key="1">
    <citation type="submission" date="2022-03" db="EMBL/GenBank/DDBJ databases">
        <title>Genomic Encyclopedia of Type Strains, Phase III (KMG-III): the genomes of soil and plant-associated and newly described type strains.</title>
        <authorList>
            <person name="Whitman W."/>
        </authorList>
    </citation>
    <scope>NUCLEOTIDE SEQUENCE [LARGE SCALE GENOMIC DNA]</scope>
    <source>
        <strain evidence="6 7">BSker1</strain>
    </source>
</reference>
<dbReference type="InterPro" id="IPR036724">
    <property type="entry name" value="Cobalamin-bd_sf"/>
</dbReference>
<keyword evidence="2 6" id="KW-0238">DNA-binding</keyword>
<dbReference type="Gene3D" id="1.10.1660.10">
    <property type="match status" value="1"/>
</dbReference>
<dbReference type="CDD" id="cd02065">
    <property type="entry name" value="B12-binding_like"/>
    <property type="match status" value="1"/>
</dbReference>
<evidence type="ECO:0000259" key="5">
    <source>
        <dbReference type="PROSITE" id="PS51332"/>
    </source>
</evidence>
<dbReference type="InterPro" id="IPR006158">
    <property type="entry name" value="Cobalamin-bd"/>
</dbReference>
<feature type="domain" description="B12-binding" evidence="5">
    <location>
        <begin position="176"/>
        <end position="306"/>
    </location>
</feature>
<organism evidence="6 7">
    <name type="scientific">Natronospira proteinivora</name>
    <dbReference type="NCBI Taxonomy" id="1807133"/>
    <lineage>
        <taxon>Bacteria</taxon>
        <taxon>Pseudomonadati</taxon>
        <taxon>Pseudomonadota</taxon>
        <taxon>Gammaproteobacteria</taxon>
        <taxon>Natronospirales</taxon>
        <taxon>Natronospiraceae</taxon>
        <taxon>Natronospira</taxon>
    </lineage>
</organism>
<sequence>MANSSNELVPIRTVSQMTGVNPVTLRAWERRYGLIKPQRTPKGHRLYSRDDIELIHRVLGLLDRGMSIGQVRHALENASEEPVSEDQTNNWERYRKQMLAAIHRFDESALDETYNETLALYPVNVVTRRLVVPLLQEIGRRWESGEGTVAEEHFFGAYLRNKLGARFHHRPKHARGQRLIMACLPDQYHEIGLLLFALAASSRNFDIVLLGANLPLEELPQACEQAQADGVVLSGSSLPMEPELRASLARQVKRMTVPVFVGGKGPAQDSEAIRTMGATPLGEDIDLGLKQLSETLERAPGAGLPRRLNRGGRA</sequence>
<proteinExistence type="predicted"/>
<name>A0ABT1G9L2_9GAMM</name>
<dbReference type="InterPro" id="IPR009061">
    <property type="entry name" value="DNA-bd_dom_put_sf"/>
</dbReference>
<dbReference type="SMART" id="SM00422">
    <property type="entry name" value="HTH_MERR"/>
    <property type="match status" value="1"/>
</dbReference>
<evidence type="ECO:0000313" key="7">
    <source>
        <dbReference type="Proteomes" id="UP001523550"/>
    </source>
</evidence>
<dbReference type="Pfam" id="PF13411">
    <property type="entry name" value="MerR_1"/>
    <property type="match status" value="1"/>
</dbReference>
<dbReference type="PROSITE" id="PS50937">
    <property type="entry name" value="HTH_MERR_2"/>
    <property type="match status" value="1"/>
</dbReference>
<keyword evidence="7" id="KW-1185">Reference proteome</keyword>
<evidence type="ECO:0000313" key="6">
    <source>
        <dbReference type="EMBL" id="MCP1727995.1"/>
    </source>
</evidence>
<dbReference type="CDD" id="cd01104">
    <property type="entry name" value="HTH_MlrA-CarA"/>
    <property type="match status" value="1"/>
</dbReference>
<accession>A0ABT1G9L2</accession>
<dbReference type="Pfam" id="PF02607">
    <property type="entry name" value="B12-binding_2"/>
    <property type="match status" value="1"/>
</dbReference>
<evidence type="ECO:0000259" key="4">
    <source>
        <dbReference type="PROSITE" id="PS50937"/>
    </source>
</evidence>
<keyword evidence="1" id="KW-0805">Transcription regulation</keyword>
<evidence type="ECO:0000256" key="3">
    <source>
        <dbReference type="ARBA" id="ARBA00023163"/>
    </source>
</evidence>
<dbReference type="RefSeq" id="WP_253449244.1">
    <property type="nucleotide sequence ID" value="NZ_JALJYF010000002.1"/>
</dbReference>
<dbReference type="PANTHER" id="PTHR30204:SF67">
    <property type="entry name" value="HTH-TYPE TRANSCRIPTIONAL REGULATOR MLRA-RELATED"/>
    <property type="match status" value="1"/>
</dbReference>
<dbReference type="InterPro" id="IPR003759">
    <property type="entry name" value="Cbl-bd_cap"/>
</dbReference>
<dbReference type="EMBL" id="JALJYF010000002">
    <property type="protein sequence ID" value="MCP1727995.1"/>
    <property type="molecule type" value="Genomic_DNA"/>
</dbReference>
<gene>
    <name evidence="6" type="ORF">J2T60_001995</name>
</gene>
<comment type="caution">
    <text evidence="6">The sequence shown here is derived from an EMBL/GenBank/DDBJ whole genome shotgun (WGS) entry which is preliminary data.</text>
</comment>
<dbReference type="Gene3D" id="3.40.50.280">
    <property type="entry name" value="Cobalamin-binding domain"/>
    <property type="match status" value="1"/>
</dbReference>
<dbReference type="Proteomes" id="UP001523550">
    <property type="component" value="Unassembled WGS sequence"/>
</dbReference>
<keyword evidence="3" id="KW-0804">Transcription</keyword>
<dbReference type="SUPFAM" id="SSF52242">
    <property type="entry name" value="Cobalamin (vitamin B12)-binding domain"/>
    <property type="match status" value="1"/>
</dbReference>
<dbReference type="InterPro" id="IPR000551">
    <property type="entry name" value="MerR-type_HTH_dom"/>
</dbReference>
<protein>
    <submittedName>
        <fullName evidence="6">DNA-binding transcriptional MerR regulator/methylmalonyl-CoA mutase cobalamin-binding subunit</fullName>
    </submittedName>
</protein>
<dbReference type="PROSITE" id="PS51332">
    <property type="entry name" value="B12_BINDING"/>
    <property type="match status" value="1"/>
</dbReference>
<feature type="domain" description="HTH merR-type" evidence="4">
    <location>
        <begin position="8"/>
        <end position="77"/>
    </location>
</feature>
<dbReference type="InterPro" id="IPR047057">
    <property type="entry name" value="MerR_fam"/>
</dbReference>
<dbReference type="GO" id="GO:0003677">
    <property type="term" value="F:DNA binding"/>
    <property type="evidence" value="ECO:0007669"/>
    <property type="project" value="UniProtKB-KW"/>
</dbReference>
<dbReference type="Pfam" id="PF02310">
    <property type="entry name" value="B12-binding"/>
    <property type="match status" value="1"/>
</dbReference>
<dbReference type="SUPFAM" id="SSF46955">
    <property type="entry name" value="Putative DNA-binding domain"/>
    <property type="match status" value="1"/>
</dbReference>
<dbReference type="InterPro" id="IPR036594">
    <property type="entry name" value="Meth_synthase_dom"/>
</dbReference>
<dbReference type="Gene3D" id="1.10.1240.10">
    <property type="entry name" value="Methionine synthase domain"/>
    <property type="match status" value="1"/>
</dbReference>
<dbReference type="PANTHER" id="PTHR30204">
    <property type="entry name" value="REDOX-CYCLING DRUG-SENSING TRANSCRIPTIONAL ACTIVATOR SOXR"/>
    <property type="match status" value="1"/>
</dbReference>